<dbReference type="Proteomes" id="UP000535543">
    <property type="component" value="Unassembled WGS sequence"/>
</dbReference>
<dbReference type="Pfam" id="PF13407">
    <property type="entry name" value="Peripla_BP_4"/>
    <property type="match status" value="1"/>
</dbReference>
<evidence type="ECO:0000256" key="3">
    <source>
        <dbReference type="ARBA" id="ARBA00022729"/>
    </source>
</evidence>
<dbReference type="PROSITE" id="PS51257">
    <property type="entry name" value="PROKAR_LIPOPROTEIN"/>
    <property type="match status" value="1"/>
</dbReference>
<feature type="region of interest" description="Disordered" evidence="4">
    <location>
        <begin position="31"/>
        <end position="65"/>
    </location>
</feature>
<evidence type="ECO:0000256" key="2">
    <source>
        <dbReference type="ARBA" id="ARBA00007639"/>
    </source>
</evidence>
<sequence>MWSRRQLLQHGAIGTSGIAAAAVLSACGSDRNNGAGDSPASALPEPPAALEPFDSTRPAGPATGLPRRAAWANTASVQFFLALSAGMEAASKERGLQYLTAVSGDDPAANLRQLESFVARGIGALAFQPLDQQIQRPVLEAALRQGICVQGLISPTSTLQIAASQYNIGFTQGKAAADYIVQRLQSKAAVHYFNGDSVSPQLKLRHTGVLDGLRTGGAGIRVVSDVAGLVDYDEGGEIMREVIAEYPDIKVILGGDAAAVGAYRELDRSGKLTEDMYFSGVDGDREALTLVKARGPYRASIAFAWQLMGYGLGRFAADWIDGKDIPRVVVAAPIVVDSPEGVDAYLADNANPGAVFAVRQRYERYLPLLGNVSYRTRETIWRDEYIPN</sequence>
<dbReference type="InterPro" id="IPR025997">
    <property type="entry name" value="SBP_2_dom"/>
</dbReference>
<feature type="signal peptide" evidence="5">
    <location>
        <begin position="1"/>
        <end position="21"/>
    </location>
</feature>
<dbReference type="EMBL" id="VCQU01000011">
    <property type="protein sequence ID" value="NMN98593.1"/>
    <property type="molecule type" value="Genomic_DNA"/>
</dbReference>
<dbReference type="CDD" id="cd01536">
    <property type="entry name" value="PBP1_ABC_sugar_binding-like"/>
    <property type="match status" value="1"/>
</dbReference>
<evidence type="ECO:0000256" key="4">
    <source>
        <dbReference type="SAM" id="MobiDB-lite"/>
    </source>
</evidence>
<dbReference type="AlphaFoldDB" id="A0A848KHT3"/>
<dbReference type="InterPro" id="IPR028082">
    <property type="entry name" value="Peripla_BP_I"/>
</dbReference>
<dbReference type="GO" id="GO:0030246">
    <property type="term" value="F:carbohydrate binding"/>
    <property type="evidence" value="ECO:0007669"/>
    <property type="project" value="UniProtKB-ARBA"/>
</dbReference>
<dbReference type="GO" id="GO:0030313">
    <property type="term" value="C:cell envelope"/>
    <property type="evidence" value="ECO:0007669"/>
    <property type="project" value="UniProtKB-SubCell"/>
</dbReference>
<dbReference type="Gene3D" id="3.40.50.2300">
    <property type="match status" value="2"/>
</dbReference>
<feature type="domain" description="Periplasmic binding protein" evidence="6">
    <location>
        <begin position="75"/>
        <end position="323"/>
    </location>
</feature>
<reference evidence="7 8" key="2">
    <citation type="submission" date="2020-06" db="EMBL/GenBank/DDBJ databases">
        <title>Antribacter stalactiti gen. nov., sp. nov., a new member of the family Nacardiaceae isolated from a cave.</title>
        <authorList>
            <person name="Kim I.S."/>
        </authorList>
    </citation>
    <scope>NUCLEOTIDE SEQUENCE [LARGE SCALE GENOMIC DNA]</scope>
    <source>
        <strain evidence="7 8">YC2-7</strain>
    </source>
</reference>
<keyword evidence="3 5" id="KW-0732">Signal</keyword>
<evidence type="ECO:0000256" key="5">
    <source>
        <dbReference type="SAM" id="SignalP"/>
    </source>
</evidence>
<comment type="subcellular location">
    <subcellularLocation>
        <location evidence="1">Cell envelope</location>
    </subcellularLocation>
</comment>
<feature type="chain" id="PRO_5038627760" evidence="5">
    <location>
        <begin position="22"/>
        <end position="388"/>
    </location>
</feature>
<accession>A0A848KHT3</accession>
<comment type="caution">
    <text evidence="7">The sequence shown here is derived from an EMBL/GenBank/DDBJ whole genome shotgun (WGS) entry which is preliminary data.</text>
</comment>
<proteinExistence type="inferred from homology"/>
<evidence type="ECO:0000313" key="8">
    <source>
        <dbReference type="Proteomes" id="UP000535543"/>
    </source>
</evidence>
<protein>
    <submittedName>
        <fullName evidence="7">Sugar ABC transporter substrate-binding protein</fullName>
    </submittedName>
</protein>
<evidence type="ECO:0000259" key="6">
    <source>
        <dbReference type="Pfam" id="PF13407"/>
    </source>
</evidence>
<organism evidence="7 8">
    <name type="scientific">Antrihabitans stalactiti</name>
    <dbReference type="NCBI Taxonomy" id="2584121"/>
    <lineage>
        <taxon>Bacteria</taxon>
        <taxon>Bacillati</taxon>
        <taxon>Actinomycetota</taxon>
        <taxon>Actinomycetes</taxon>
        <taxon>Mycobacteriales</taxon>
        <taxon>Nocardiaceae</taxon>
        <taxon>Antrihabitans</taxon>
    </lineage>
</organism>
<evidence type="ECO:0000313" key="7">
    <source>
        <dbReference type="EMBL" id="NMN98593.1"/>
    </source>
</evidence>
<comment type="similarity">
    <text evidence="2">Belongs to the bacterial solute-binding protein 2 family.</text>
</comment>
<name>A0A848KHT3_9NOCA</name>
<gene>
    <name evidence="7" type="ORF">FGL95_26515</name>
</gene>
<evidence type="ECO:0000256" key="1">
    <source>
        <dbReference type="ARBA" id="ARBA00004196"/>
    </source>
</evidence>
<dbReference type="PANTHER" id="PTHR46847:SF1">
    <property type="entry name" value="D-ALLOSE-BINDING PERIPLASMIC PROTEIN-RELATED"/>
    <property type="match status" value="1"/>
</dbReference>
<dbReference type="RefSeq" id="WP_169593081.1">
    <property type="nucleotide sequence ID" value="NZ_VCQU01000011.1"/>
</dbReference>
<keyword evidence="8" id="KW-1185">Reference proteome</keyword>
<reference evidence="7 8" key="1">
    <citation type="submission" date="2019-05" db="EMBL/GenBank/DDBJ databases">
        <authorList>
            <person name="Lee S.D."/>
        </authorList>
    </citation>
    <scope>NUCLEOTIDE SEQUENCE [LARGE SCALE GENOMIC DNA]</scope>
    <source>
        <strain evidence="7 8">YC2-7</strain>
    </source>
</reference>
<dbReference type="PANTHER" id="PTHR46847">
    <property type="entry name" value="D-ALLOSE-BINDING PERIPLASMIC PROTEIN-RELATED"/>
    <property type="match status" value="1"/>
</dbReference>
<dbReference type="SUPFAM" id="SSF53822">
    <property type="entry name" value="Periplasmic binding protein-like I"/>
    <property type="match status" value="1"/>
</dbReference>